<reference evidence="5" key="1">
    <citation type="submission" date="2022-12" db="EMBL/GenBank/DDBJ databases">
        <title>Reference genome sequencing for broad-spectrum identification of bacterial and archaeal isolates by mass spectrometry.</title>
        <authorList>
            <person name="Sekiguchi Y."/>
            <person name="Tourlousse D.M."/>
        </authorList>
    </citation>
    <scope>NUCLEOTIDE SEQUENCE</scope>
    <source>
        <strain evidence="5">H2</strain>
    </source>
</reference>
<dbReference type="RefSeq" id="WP_214186494.1">
    <property type="nucleotide sequence ID" value="NZ_BSDS01000001.1"/>
</dbReference>
<dbReference type="SUPFAM" id="SSF51735">
    <property type="entry name" value="NAD(P)-binding Rossmann-fold domains"/>
    <property type="match status" value="1"/>
</dbReference>
<dbReference type="Proteomes" id="UP001144352">
    <property type="component" value="Unassembled WGS sequence"/>
</dbReference>
<dbReference type="NCBIfam" id="NF006118">
    <property type="entry name" value="PRK08264.1-4"/>
    <property type="match status" value="1"/>
</dbReference>
<dbReference type="PANTHER" id="PTHR44169">
    <property type="entry name" value="NADPH-DEPENDENT 1-ACYLDIHYDROXYACETONE PHOSPHATE REDUCTASE"/>
    <property type="match status" value="1"/>
</dbReference>
<dbReference type="InterPro" id="IPR057326">
    <property type="entry name" value="KR_dom"/>
</dbReference>
<evidence type="ECO:0000313" key="5">
    <source>
        <dbReference type="EMBL" id="GLI38400.1"/>
    </source>
</evidence>
<evidence type="ECO:0000259" key="4">
    <source>
        <dbReference type="SMART" id="SM00822"/>
    </source>
</evidence>
<dbReference type="Gene3D" id="3.40.50.720">
    <property type="entry name" value="NAD(P)-binding Rossmann-like Domain"/>
    <property type="match status" value="1"/>
</dbReference>
<sequence length="244" mass="25264">MNLEGKTVLVTGANGGIGGALVRALLDKGVAKVYAAARSTDAVAELAHGGDDRVVALRLDVTQAASVAGTAEQCRDVDLLINNAGVNRCTGFMGPSALEDARLEMEVNYFGTLAMCRAFAPVLASRGGGAIVNVCSIIGLVNLPVNGTYSASKAAGHSLLQGLRAELAPEAIRVIGVYPGPVDTKMTAGQEMPKATPDQVAAAILAGIEKGDEYIFPDPMSQHVHTMLEKDSRQVERDFGAMAG</sequence>
<dbReference type="PANTHER" id="PTHR44169:SF6">
    <property type="entry name" value="NADPH-DEPENDENT 1-ACYLDIHYDROXYACETONE PHOSPHATE REDUCTASE"/>
    <property type="match status" value="1"/>
</dbReference>
<dbReference type="PRINTS" id="PR00080">
    <property type="entry name" value="SDRFAMILY"/>
</dbReference>
<evidence type="ECO:0000256" key="3">
    <source>
        <dbReference type="RuleBase" id="RU000363"/>
    </source>
</evidence>
<dbReference type="Pfam" id="PF00106">
    <property type="entry name" value="adh_short"/>
    <property type="match status" value="1"/>
</dbReference>
<keyword evidence="2" id="KW-0560">Oxidoreductase</keyword>
<feature type="domain" description="Ketoreductase" evidence="4">
    <location>
        <begin position="6"/>
        <end position="184"/>
    </location>
</feature>
<protein>
    <submittedName>
        <fullName evidence="5">Short-chain dehydrogenase</fullName>
    </submittedName>
</protein>
<proteinExistence type="inferred from homology"/>
<dbReference type="GO" id="GO:0016491">
    <property type="term" value="F:oxidoreductase activity"/>
    <property type="evidence" value="ECO:0007669"/>
    <property type="project" value="UniProtKB-KW"/>
</dbReference>
<keyword evidence="6" id="KW-1185">Reference proteome</keyword>
<evidence type="ECO:0000313" key="6">
    <source>
        <dbReference type="Proteomes" id="UP001144352"/>
    </source>
</evidence>
<evidence type="ECO:0000256" key="1">
    <source>
        <dbReference type="ARBA" id="ARBA00006484"/>
    </source>
</evidence>
<dbReference type="PRINTS" id="PR00081">
    <property type="entry name" value="GDHRDH"/>
</dbReference>
<dbReference type="InterPro" id="IPR020904">
    <property type="entry name" value="Sc_DH/Rdtase_CS"/>
</dbReference>
<dbReference type="PROSITE" id="PS00061">
    <property type="entry name" value="ADH_SHORT"/>
    <property type="match status" value="1"/>
</dbReference>
<dbReference type="SMART" id="SM00822">
    <property type="entry name" value="PKS_KR"/>
    <property type="match status" value="1"/>
</dbReference>
<dbReference type="EMBL" id="BSDS01000001">
    <property type="protein sequence ID" value="GLI38400.1"/>
    <property type="molecule type" value="Genomic_DNA"/>
</dbReference>
<organism evidence="5 6">
    <name type="scientific">Geobacter hydrogenophilus</name>
    <dbReference type="NCBI Taxonomy" id="40983"/>
    <lineage>
        <taxon>Bacteria</taxon>
        <taxon>Pseudomonadati</taxon>
        <taxon>Thermodesulfobacteriota</taxon>
        <taxon>Desulfuromonadia</taxon>
        <taxon>Geobacterales</taxon>
        <taxon>Geobacteraceae</taxon>
        <taxon>Geobacter</taxon>
    </lineage>
</organism>
<dbReference type="InterPro" id="IPR036291">
    <property type="entry name" value="NAD(P)-bd_dom_sf"/>
</dbReference>
<comment type="similarity">
    <text evidence="1 3">Belongs to the short-chain dehydrogenases/reductases (SDR) family.</text>
</comment>
<gene>
    <name evidence="5" type="ORF">GHYDROH2_19010</name>
</gene>
<name>A0A9W6LCX2_9BACT</name>
<dbReference type="AlphaFoldDB" id="A0A9W6LCX2"/>
<dbReference type="InterPro" id="IPR002347">
    <property type="entry name" value="SDR_fam"/>
</dbReference>
<accession>A0A9W6LCX2</accession>
<evidence type="ECO:0000256" key="2">
    <source>
        <dbReference type="ARBA" id="ARBA00023002"/>
    </source>
</evidence>
<comment type="caution">
    <text evidence="5">The sequence shown here is derived from an EMBL/GenBank/DDBJ whole genome shotgun (WGS) entry which is preliminary data.</text>
</comment>